<dbReference type="PANTHER" id="PTHR43547">
    <property type="entry name" value="TWO-COMPONENT HISTIDINE KINASE"/>
    <property type="match status" value="1"/>
</dbReference>
<dbReference type="InterPro" id="IPR036890">
    <property type="entry name" value="HATPase_C_sf"/>
</dbReference>
<protein>
    <recommendedName>
        <fullName evidence="2">histidine kinase</fullName>
        <ecNumber evidence="2">2.7.13.3</ecNumber>
    </recommendedName>
</protein>
<dbReference type="SUPFAM" id="SSF47384">
    <property type="entry name" value="Homodimeric domain of signal transducing histidine kinase"/>
    <property type="match status" value="1"/>
</dbReference>
<keyword evidence="6" id="KW-0804">Transcription</keyword>
<evidence type="ECO:0000259" key="10">
    <source>
        <dbReference type="PROSITE" id="PS50110"/>
    </source>
</evidence>
<evidence type="ECO:0000256" key="7">
    <source>
        <dbReference type="PROSITE-ProRule" id="PRU00169"/>
    </source>
</evidence>
<evidence type="ECO:0000259" key="9">
    <source>
        <dbReference type="PROSITE" id="PS50109"/>
    </source>
</evidence>
<dbReference type="Pfam" id="PF07494">
    <property type="entry name" value="Reg_prop"/>
    <property type="match status" value="1"/>
</dbReference>
<evidence type="ECO:0000256" key="2">
    <source>
        <dbReference type="ARBA" id="ARBA00012438"/>
    </source>
</evidence>
<dbReference type="Gene3D" id="2.130.10.10">
    <property type="entry name" value="YVTN repeat-like/Quinoprotein amine dehydrogenase"/>
    <property type="match status" value="2"/>
</dbReference>
<dbReference type="InterPro" id="IPR036097">
    <property type="entry name" value="HisK_dim/P_sf"/>
</dbReference>
<evidence type="ECO:0000313" key="12">
    <source>
        <dbReference type="Proteomes" id="UP000250831"/>
    </source>
</evidence>
<dbReference type="SMART" id="SM00387">
    <property type="entry name" value="HATPase_c"/>
    <property type="match status" value="1"/>
</dbReference>
<keyword evidence="3 7" id="KW-0597">Phosphoprotein</keyword>
<evidence type="ECO:0000256" key="4">
    <source>
        <dbReference type="ARBA" id="ARBA00023015"/>
    </source>
</evidence>
<dbReference type="OrthoDB" id="9809670at2"/>
<dbReference type="Gene3D" id="2.60.40.10">
    <property type="entry name" value="Immunoglobulins"/>
    <property type="match status" value="1"/>
</dbReference>
<proteinExistence type="predicted"/>
<comment type="catalytic activity">
    <reaction evidence="1">
        <text>ATP + protein L-histidine = ADP + protein N-phospho-L-histidine.</text>
        <dbReference type="EC" id="2.7.13.3"/>
    </reaction>
</comment>
<dbReference type="RefSeq" id="WP_108636216.1">
    <property type="nucleotide sequence ID" value="NZ_QCXX01000008.1"/>
</dbReference>
<dbReference type="Gene3D" id="1.10.287.130">
    <property type="match status" value="1"/>
</dbReference>
<dbReference type="PRINTS" id="PR00344">
    <property type="entry name" value="BCTRLSENSOR"/>
</dbReference>
<dbReference type="SUPFAM" id="SSF63829">
    <property type="entry name" value="Calcium-dependent phosphotriesterase"/>
    <property type="match status" value="2"/>
</dbReference>
<dbReference type="InterPro" id="IPR013783">
    <property type="entry name" value="Ig-like_fold"/>
</dbReference>
<keyword evidence="4" id="KW-0805">Transcription regulation</keyword>
<feature type="domain" description="Response regulatory" evidence="10">
    <location>
        <begin position="1048"/>
        <end position="1163"/>
    </location>
</feature>
<dbReference type="SUPFAM" id="SSF46689">
    <property type="entry name" value="Homeodomain-like"/>
    <property type="match status" value="1"/>
</dbReference>
<dbReference type="Proteomes" id="UP000250831">
    <property type="component" value="Unassembled WGS sequence"/>
</dbReference>
<dbReference type="SUPFAM" id="SSF52172">
    <property type="entry name" value="CheY-like"/>
    <property type="match status" value="1"/>
</dbReference>
<dbReference type="GO" id="GO:0003700">
    <property type="term" value="F:DNA-binding transcription factor activity"/>
    <property type="evidence" value="ECO:0007669"/>
    <property type="project" value="InterPro"/>
</dbReference>
<dbReference type="InterPro" id="IPR001789">
    <property type="entry name" value="Sig_transdc_resp-reg_receiver"/>
</dbReference>
<gene>
    <name evidence="11" type="ORF">DCO56_23865</name>
</gene>
<dbReference type="GO" id="GO:0000155">
    <property type="term" value="F:phosphorelay sensor kinase activity"/>
    <property type="evidence" value="ECO:0007669"/>
    <property type="project" value="InterPro"/>
</dbReference>
<dbReference type="EMBL" id="QCXX01000008">
    <property type="protein sequence ID" value="PUV21975.1"/>
    <property type="molecule type" value="Genomic_DNA"/>
</dbReference>
<dbReference type="GO" id="GO:0043565">
    <property type="term" value="F:sequence-specific DNA binding"/>
    <property type="evidence" value="ECO:0007669"/>
    <property type="project" value="InterPro"/>
</dbReference>
<sequence length="1293" mass="147794">MNFLIKQIQNMVIITWLLCPFMSCLGQNFSFETLTQENVLDKQAVLTIAQDKKGKLWFGGGNNLFVYDSQTIINLRVQDSIFNKLDYINKICINDKNDLFIATATQVFIFNIDKRKAVLRKGKPFIEKLVVSDIQILSGQIFLCTNRGLYIAIPASGSYDFKLILDRPHTQTIVQTGPDSYTIASSNGLESFVYNNKRISKIHNLGFPVLPLKERIFSTMHFKDNMLWVGTKLHGLFLFNFSSGNWRNLREENSNLLSNNVRKIIRNANGELLIGTLKGLSVFKGSPVFTNYKHNTSIKNSLSQNSIYDIFVDNQNVIWLGTYFGGINAVYPDLIPIRSYSTRSLLNQRLNSDIVGSFAVSKNAAWIGTEEEGINKIDKITGNTSPQPNLTRSNLIKDLYVRDEKLYAAQYGGGYSIIDLKSGNTKNYLLEKDLLNLKNNIYSIYVDPAQRIYLGTNKGLYITEQEKPPQFDSSLAANTIDEIQADDKQQIYFLQSGKLYRKKTFSTTIQPIKQVDSLYINGFHVAPNGNIWLTSNGDLYHFDLKDRLILIARFPNNTLGWPVMIDKHFWISSKNGLIFFDPTTKYHTVLNQYDGLPVKNMLGAKVYNSDAGVLFVTTLNGLVSIDTRKITFNQKKPNVLFRNIFLEDTPLNYGRIQQGDRSNSYQLQLRYDENFITVNFSSSNFIKPQKNRYRYKLEGFDKDWIETNTPSIRYTNIPEGRHTLTVYASNNDGVWSSTPLQIHIAIKPPIWRTWWAYLLYAGLFTLGVHFVIKFVVERQMLINSEREQEKKIKFFTQISHEIRTPLTLITAPLDEIITETANLTTTQSKIKRIKKNAAKLLGVVNELLDFKKFDDKHFILKQSDIPFREYIEDTFYLLNDLAQNKHINYYIRKLDAVGLQSIDPVQFDKVMFNLLSNAIKYTPENGTVYLELLESEDSIIINIVDNGIGIATDNQFKIFEEYYREEQANDSIGTGIGLALTKQIILQHQGEIRCFTMKDEKGEWTVFNLRLPKLSKVRVSSPTDSMTTAIDHSNLATPTAPDRSLQQTILIAEDNRELLDTIVHLFQDSYTVITAVNGEDALTKALEYIPDLILSDLMMPYMNGAQLCRAIKTNITTSHIPVILLTAVTDSDSQTQALQFGANIYLTKPFDNRLLFLSVQNLIAISRKKSREFQVKKTDFDNELDAQFIASLDQLIEENIQSEDFDVNFISRNMGMSAPILYRKLRAISNLSINNYVKMYRLNKARVLLKSSMNISEVAYAVGFSDRKYFSKEFKKQFGHNPSEETSAAEQDG</sequence>
<dbReference type="PROSITE" id="PS00041">
    <property type="entry name" value="HTH_ARAC_FAMILY_1"/>
    <property type="match status" value="1"/>
</dbReference>
<dbReference type="Pfam" id="PF00512">
    <property type="entry name" value="HisKA"/>
    <property type="match status" value="1"/>
</dbReference>
<dbReference type="PROSITE" id="PS50110">
    <property type="entry name" value="RESPONSE_REGULATORY"/>
    <property type="match status" value="1"/>
</dbReference>
<dbReference type="InterPro" id="IPR011110">
    <property type="entry name" value="Reg_prop"/>
</dbReference>
<evidence type="ECO:0000256" key="6">
    <source>
        <dbReference type="ARBA" id="ARBA00023163"/>
    </source>
</evidence>
<feature type="domain" description="Histidine kinase" evidence="9">
    <location>
        <begin position="797"/>
        <end position="1015"/>
    </location>
</feature>
<dbReference type="InterPro" id="IPR011123">
    <property type="entry name" value="Y_Y_Y"/>
</dbReference>
<evidence type="ECO:0000256" key="1">
    <source>
        <dbReference type="ARBA" id="ARBA00000085"/>
    </source>
</evidence>
<dbReference type="InterPro" id="IPR003594">
    <property type="entry name" value="HATPase_dom"/>
</dbReference>
<dbReference type="Gene3D" id="3.40.50.2300">
    <property type="match status" value="1"/>
</dbReference>
<dbReference type="SUPFAM" id="SSF55874">
    <property type="entry name" value="ATPase domain of HSP90 chaperone/DNA topoisomerase II/histidine kinase"/>
    <property type="match status" value="1"/>
</dbReference>
<feature type="modified residue" description="4-aspartylphosphate" evidence="7">
    <location>
        <position position="1096"/>
    </location>
</feature>
<dbReference type="SMART" id="SM00388">
    <property type="entry name" value="HisKA"/>
    <property type="match status" value="1"/>
</dbReference>
<dbReference type="InterPro" id="IPR009057">
    <property type="entry name" value="Homeodomain-like_sf"/>
</dbReference>
<dbReference type="InterPro" id="IPR018060">
    <property type="entry name" value="HTH_AraC"/>
</dbReference>
<evidence type="ECO:0000256" key="3">
    <source>
        <dbReference type="ARBA" id="ARBA00022553"/>
    </source>
</evidence>
<reference evidence="11 12" key="1">
    <citation type="submission" date="2018-04" db="EMBL/GenBank/DDBJ databases">
        <title>Sphingobacterium sp. M46 Genome.</title>
        <authorList>
            <person name="Cheng J."/>
            <person name="Li Y."/>
        </authorList>
    </citation>
    <scope>NUCLEOTIDE SEQUENCE [LARGE SCALE GENOMIC DNA]</scope>
    <source>
        <strain evidence="11 12">M46</strain>
    </source>
</reference>
<dbReference type="CDD" id="cd00082">
    <property type="entry name" value="HisKA"/>
    <property type="match status" value="1"/>
</dbReference>
<comment type="caution">
    <text evidence="11">The sequence shown here is derived from an EMBL/GenBank/DDBJ whole genome shotgun (WGS) entry which is preliminary data.</text>
</comment>
<evidence type="ECO:0000256" key="5">
    <source>
        <dbReference type="ARBA" id="ARBA00023125"/>
    </source>
</evidence>
<evidence type="ECO:0000259" key="8">
    <source>
        <dbReference type="PROSITE" id="PS01124"/>
    </source>
</evidence>
<evidence type="ECO:0000313" key="11">
    <source>
        <dbReference type="EMBL" id="PUV21975.1"/>
    </source>
</evidence>
<organism evidence="11 12">
    <name type="scientific">Sphingobacterium athyrii</name>
    <dbReference type="NCBI Taxonomy" id="2152717"/>
    <lineage>
        <taxon>Bacteria</taxon>
        <taxon>Pseudomonadati</taxon>
        <taxon>Bacteroidota</taxon>
        <taxon>Sphingobacteriia</taxon>
        <taxon>Sphingobacteriales</taxon>
        <taxon>Sphingobacteriaceae</taxon>
        <taxon>Sphingobacterium</taxon>
    </lineage>
</organism>
<dbReference type="PROSITE" id="PS50109">
    <property type="entry name" value="HIS_KIN"/>
    <property type="match status" value="1"/>
</dbReference>
<accession>A0A363NMH1</accession>
<feature type="domain" description="HTH araC/xylS-type" evidence="8">
    <location>
        <begin position="1190"/>
        <end position="1288"/>
    </location>
</feature>
<dbReference type="InterPro" id="IPR005467">
    <property type="entry name" value="His_kinase_dom"/>
</dbReference>
<keyword evidence="12" id="KW-1185">Reference proteome</keyword>
<dbReference type="Gene3D" id="3.30.565.10">
    <property type="entry name" value="Histidine kinase-like ATPase, C-terminal domain"/>
    <property type="match status" value="1"/>
</dbReference>
<keyword evidence="5" id="KW-0238">DNA-binding</keyword>
<dbReference type="Pfam" id="PF02518">
    <property type="entry name" value="HATPase_c"/>
    <property type="match status" value="1"/>
</dbReference>
<dbReference type="InterPro" id="IPR003661">
    <property type="entry name" value="HisK_dim/P_dom"/>
</dbReference>
<dbReference type="PROSITE" id="PS01124">
    <property type="entry name" value="HTH_ARAC_FAMILY_2"/>
    <property type="match status" value="1"/>
</dbReference>
<name>A0A363NMH1_9SPHI</name>
<dbReference type="Pfam" id="PF00072">
    <property type="entry name" value="Response_reg"/>
    <property type="match status" value="1"/>
</dbReference>
<dbReference type="CDD" id="cd00075">
    <property type="entry name" value="HATPase"/>
    <property type="match status" value="1"/>
</dbReference>
<dbReference type="Gene3D" id="1.10.10.60">
    <property type="entry name" value="Homeodomain-like"/>
    <property type="match status" value="1"/>
</dbReference>
<dbReference type="PANTHER" id="PTHR43547:SF2">
    <property type="entry name" value="HYBRID SIGNAL TRANSDUCTION HISTIDINE KINASE C"/>
    <property type="match status" value="1"/>
</dbReference>
<dbReference type="EC" id="2.7.13.3" evidence="2"/>
<dbReference type="Pfam" id="PF12833">
    <property type="entry name" value="HTH_18"/>
    <property type="match status" value="1"/>
</dbReference>
<dbReference type="SMART" id="SM00448">
    <property type="entry name" value="REC"/>
    <property type="match status" value="1"/>
</dbReference>
<dbReference type="InterPro" id="IPR015943">
    <property type="entry name" value="WD40/YVTN_repeat-like_dom_sf"/>
</dbReference>
<dbReference type="SMART" id="SM00342">
    <property type="entry name" value="HTH_ARAC"/>
    <property type="match status" value="1"/>
</dbReference>
<dbReference type="Pfam" id="PF07495">
    <property type="entry name" value="Y_Y_Y"/>
    <property type="match status" value="1"/>
</dbReference>
<dbReference type="InterPro" id="IPR011006">
    <property type="entry name" value="CheY-like_superfamily"/>
</dbReference>
<dbReference type="InterPro" id="IPR004358">
    <property type="entry name" value="Sig_transdc_His_kin-like_C"/>
</dbReference>
<dbReference type="InterPro" id="IPR018062">
    <property type="entry name" value="HTH_AraC-typ_CS"/>
</dbReference>